<dbReference type="InterPro" id="IPR036770">
    <property type="entry name" value="Ankyrin_rpt-contain_sf"/>
</dbReference>
<dbReference type="SUPFAM" id="SSF48403">
    <property type="entry name" value="Ankyrin repeat"/>
    <property type="match status" value="2"/>
</dbReference>
<evidence type="ECO:0000256" key="1">
    <source>
        <dbReference type="SAM" id="MobiDB-lite"/>
    </source>
</evidence>
<feature type="compositionally biased region" description="Polar residues" evidence="1">
    <location>
        <begin position="1"/>
        <end position="12"/>
    </location>
</feature>
<dbReference type="Pfam" id="PF00023">
    <property type="entry name" value="Ank"/>
    <property type="match status" value="1"/>
</dbReference>
<proteinExistence type="predicted"/>
<reference evidence="2" key="1">
    <citation type="submission" date="2020-06" db="EMBL/GenBank/DDBJ databases">
        <authorList>
            <consortium name="Plant Systems Biology data submission"/>
        </authorList>
    </citation>
    <scope>NUCLEOTIDE SEQUENCE</scope>
    <source>
        <strain evidence="2">D6</strain>
    </source>
</reference>
<gene>
    <name evidence="2" type="ORF">SEMRO_11_G008900.1</name>
</gene>
<evidence type="ECO:0000313" key="2">
    <source>
        <dbReference type="EMBL" id="CAB9496930.1"/>
    </source>
</evidence>
<sequence>MADPNRNSTTENGAERPALGYNRTRSADVDNRAYRNHSSQAATSQRALLARDWSTAHIIQGDGQISRDSQTNLEANLGNSWGSSGGGFGGDPVAGWAQGSWSNVAADPAHRSKSITTSHIPPMARQSRRAATEGASPRKSAILHPSAMHDAARLMDWDKVLQICQQNPASAGFVGHQGFTALHHLCSRRCPRADVAEAVIKGCPEALLMVETNKGWTPLHFACRFKCNKDVVHKLLNLVPQFGSKAVSKLDKQRRTPLWHAVRYDAPTGVVPQLLEVDPSVILKEGSESPLQLFWDAYAEKMEGRRALLPFIGEQEGERASPAVLRERLAKSKDLFNNWERANIFLKAAFRYHLDEKNALAHVGDRKWRILHVTAAAKCHASLFQMACVLHPEQARELDDRDLYAATDDSTETKNQTALHLAASSNASGPHGRGIIAELMRMYPEAVNMADQIDGGYPLHRIVENKHKQHWTLDGACAIFEANRQAVDARDSNGKVPLHRAATAIAAHHQRPNNNNDDDGDGDDDDQQDAPPVEVGNSSIIHNLLLLSPAAANVRDNDGCTPFHMVAMNCGDWTDEVQAVYAANTRAITMRAGRAVHNSLPIHLAAANPKATRSAIKKMVELNPRGVSQADGQGKLPLHMACELGKDWEDAGLDLIHNAFERAVTMPEENARHWTALHMAAASATPCGGLIKRLVELHPEACRIPDTEGRLPFHLACEAGKTWEKGLRHLFVGYPPAIATVDNEGRLPLYIVADQYAHASIARAMGEEDANHDAKESVELDVMYNLVRSDPTTVPEAS</sequence>
<comment type="caution">
    <text evidence="2">The sequence shown here is derived from an EMBL/GenBank/DDBJ whole genome shotgun (WGS) entry which is preliminary data.</text>
</comment>
<evidence type="ECO:0000313" key="3">
    <source>
        <dbReference type="Proteomes" id="UP001153069"/>
    </source>
</evidence>
<feature type="region of interest" description="Disordered" evidence="1">
    <location>
        <begin position="505"/>
        <end position="535"/>
    </location>
</feature>
<name>A0A9N8H2M6_9STRA</name>
<dbReference type="Proteomes" id="UP001153069">
    <property type="component" value="Unassembled WGS sequence"/>
</dbReference>
<organism evidence="2 3">
    <name type="scientific">Seminavis robusta</name>
    <dbReference type="NCBI Taxonomy" id="568900"/>
    <lineage>
        <taxon>Eukaryota</taxon>
        <taxon>Sar</taxon>
        <taxon>Stramenopiles</taxon>
        <taxon>Ochrophyta</taxon>
        <taxon>Bacillariophyta</taxon>
        <taxon>Bacillariophyceae</taxon>
        <taxon>Bacillariophycidae</taxon>
        <taxon>Naviculales</taxon>
        <taxon>Naviculaceae</taxon>
        <taxon>Seminavis</taxon>
    </lineage>
</organism>
<dbReference type="AlphaFoldDB" id="A0A9N8H2M6"/>
<feature type="region of interest" description="Disordered" evidence="1">
    <location>
        <begin position="1"/>
        <end position="43"/>
    </location>
</feature>
<dbReference type="Gene3D" id="1.25.40.20">
    <property type="entry name" value="Ankyrin repeat-containing domain"/>
    <property type="match status" value="3"/>
</dbReference>
<accession>A0A9N8H2M6</accession>
<dbReference type="InterPro" id="IPR002110">
    <property type="entry name" value="Ankyrin_rpt"/>
</dbReference>
<dbReference type="PANTHER" id="PTHR24121:SF23">
    <property type="entry name" value="NO MECHANORECEPTOR POTENTIAL C, ISOFORM H"/>
    <property type="match status" value="1"/>
</dbReference>
<dbReference type="OrthoDB" id="10254686at2759"/>
<feature type="compositionally biased region" description="Acidic residues" evidence="1">
    <location>
        <begin position="516"/>
        <end position="528"/>
    </location>
</feature>
<dbReference type="EMBL" id="CAICTM010000011">
    <property type="protein sequence ID" value="CAB9496930.1"/>
    <property type="molecule type" value="Genomic_DNA"/>
</dbReference>
<dbReference type="PANTHER" id="PTHR24121">
    <property type="entry name" value="NO MECHANORECEPTOR POTENTIAL C, ISOFORM D-RELATED"/>
    <property type="match status" value="1"/>
</dbReference>
<protein>
    <submittedName>
        <fullName evidence="2">Uncharacterized protein</fullName>
    </submittedName>
</protein>
<keyword evidence="3" id="KW-1185">Reference proteome</keyword>
<dbReference type="SMART" id="SM00248">
    <property type="entry name" value="ANK"/>
    <property type="match status" value="9"/>
</dbReference>